<evidence type="ECO:0000256" key="4">
    <source>
        <dbReference type="ARBA" id="ARBA00022692"/>
    </source>
</evidence>
<dbReference type="GO" id="GO:1990627">
    <property type="term" value="P:mitochondrial inner membrane fusion"/>
    <property type="evidence" value="ECO:0007669"/>
    <property type="project" value="EnsemblFungi"/>
</dbReference>
<evidence type="ECO:0000256" key="15">
    <source>
        <dbReference type="ARBA" id="ARBA00023157"/>
    </source>
</evidence>
<evidence type="ECO:0000256" key="5">
    <source>
        <dbReference type="ARBA" id="ARBA00022723"/>
    </source>
</evidence>
<evidence type="ECO:0000256" key="18">
    <source>
        <dbReference type="SAM" id="MobiDB-lite"/>
    </source>
</evidence>
<comment type="catalytic activity">
    <reaction evidence="16">
        <text>GTP + H2O = GDP + phosphate + H(+)</text>
        <dbReference type="Rhea" id="RHEA:19669"/>
        <dbReference type="ChEBI" id="CHEBI:15377"/>
        <dbReference type="ChEBI" id="CHEBI:15378"/>
        <dbReference type="ChEBI" id="CHEBI:37565"/>
        <dbReference type="ChEBI" id="CHEBI:43474"/>
        <dbReference type="ChEBI" id="CHEBI:58189"/>
        <dbReference type="EC" id="3.6.5.5"/>
    </reaction>
</comment>
<keyword evidence="6 17" id="KW-0547">Nucleotide-binding</keyword>
<dbReference type="EC" id="3.6.5.5" evidence="3"/>
<dbReference type="GO" id="GO:0005758">
    <property type="term" value="C:mitochondrial intermembrane space"/>
    <property type="evidence" value="ECO:0007669"/>
    <property type="project" value="UniProtKB-SubCell"/>
</dbReference>
<dbReference type="SMART" id="SM00053">
    <property type="entry name" value="DYNc"/>
    <property type="match status" value="1"/>
</dbReference>
<dbReference type="GO" id="GO:1990626">
    <property type="term" value="P:mitochondrial outer membrane fusion"/>
    <property type="evidence" value="ECO:0007669"/>
    <property type="project" value="EnsemblFungi"/>
</dbReference>
<organism evidence="21 22">
    <name type="scientific">Komagataella phaffii (strain GS115 / ATCC 20864)</name>
    <name type="common">Yeast</name>
    <name type="synonym">Pichia pastoris</name>
    <dbReference type="NCBI Taxonomy" id="644223"/>
    <lineage>
        <taxon>Eukaryota</taxon>
        <taxon>Fungi</taxon>
        <taxon>Dikarya</taxon>
        <taxon>Ascomycota</taxon>
        <taxon>Saccharomycotina</taxon>
        <taxon>Pichiomycetes</taxon>
        <taxon>Pichiales</taxon>
        <taxon>Pichiaceae</taxon>
        <taxon>Komagataella</taxon>
    </lineage>
</organism>
<dbReference type="GO" id="GO:0005741">
    <property type="term" value="C:mitochondrial outer membrane"/>
    <property type="evidence" value="ECO:0007669"/>
    <property type="project" value="EnsemblFungi"/>
</dbReference>
<keyword evidence="7" id="KW-0999">Mitochondrion inner membrane</keyword>
<dbReference type="Pfam" id="PF24550">
    <property type="entry name" value="LIS_MGM1"/>
    <property type="match status" value="1"/>
</dbReference>
<dbReference type="GO" id="GO:0097753">
    <property type="term" value="P:membrane bending"/>
    <property type="evidence" value="ECO:0007669"/>
    <property type="project" value="EnsemblFungi"/>
</dbReference>
<dbReference type="GO" id="GO:0005525">
    <property type="term" value="F:GTP binding"/>
    <property type="evidence" value="ECO:0007669"/>
    <property type="project" value="UniProtKB-KW"/>
</dbReference>
<dbReference type="InterPro" id="IPR030381">
    <property type="entry name" value="G_DYNAMIN_dom"/>
</dbReference>
<evidence type="ECO:0000256" key="13">
    <source>
        <dbReference type="ARBA" id="ARBA00023134"/>
    </source>
</evidence>
<dbReference type="Proteomes" id="UP000000314">
    <property type="component" value="Chromosome 2"/>
</dbReference>
<dbReference type="PROSITE" id="PS51388">
    <property type="entry name" value="GED"/>
    <property type="match status" value="1"/>
</dbReference>
<dbReference type="GeneID" id="8198589"/>
<feature type="domain" description="GED" evidence="19">
    <location>
        <begin position="747"/>
        <end position="840"/>
    </location>
</feature>
<dbReference type="InParanoid" id="C4QZZ1"/>
<sequence>MLPRSRHMVPMMRRTFGVRLIQHQIPKKQIQFGLIKTRPFSIYSFGKFAGRVVKAPAAVGGGLAAAGSYVAYKVEQASSYTKDQVDRAKDLAGGLYDNISGFFGKFGGNGSEGVPPDGNGSNAAALGGTAAAVGFKSDDDEDEETLYLDEDEDEEEEEEDSETMDDEMLNLTRQMIEIRSILQSIDPNDNTLKLPSIVVIGSQSSGKSSVLEAVVGREFLPKGSNMVTRRPIELTLVNSPDLAAEVAEFPALRMNNLTDFEQVQKILYDLNLAVPITEAISNDPIQLTIRSPRVPDLSLVDLPGYIQVEAADQPTELKRKIRQLCDKYLEEPNIILAISAADVDLANSTALRASRQMDPKGERTIGVVTKLDLVDGAEARGILTNRKYPLKMGYVGVVTKVPQTSIFKKKTGYQAFIAQQNFESTFLKDNKDEFAGTSVGTRTLKKRLMRVLERSMALSLKPTYDRVQQELEEASYKFKVEFNDRSLTPETYIASSIDTLKGAVKEFSERFGRNEIKSVLKNELDQKVLDLLASKYWNKPHDQSREIDLDLRDIVNASPTDVYWHRKLDLTTNSLTKLGVGRLSTTLLTNALLTEIDNMIDNTTLRTHPMIKQVVRDAAEEVLNSRYYSTADQVENCIKPFKFEIELENSEWKQSRDHIIRLLNEELRSCDQYLQLLKKNIGSRKLTQIMTYLENKDNSIGETIERENIGFSPGILSRGRDALFLKDRASLLQFRISCLKSSQCKIKENKYKCPEIFLAAVADKLTQTAVLFLNVELLSDFYYNFPRALDAKLSNGLTQEQIEAFAKEDPKVKRHIELQQRKELLELATSKIEDVMTLQKHRTKH</sequence>
<reference evidence="21 22" key="1">
    <citation type="journal article" date="2009" name="Nat. Biotechnol.">
        <title>Genome sequence of the recombinant protein production host Pichia pastoris.</title>
        <authorList>
            <person name="De Schutter K."/>
            <person name="Lin Y.C."/>
            <person name="Tiels P."/>
            <person name="Van Hecke A."/>
            <person name="Glinka S."/>
            <person name="Weber-Lehmann J."/>
            <person name="Rouze P."/>
            <person name="Van de Peer Y."/>
            <person name="Callewaert N."/>
        </authorList>
    </citation>
    <scope>NUCLEOTIDE SEQUENCE [LARGE SCALE GENOMIC DNA]</scope>
    <source>
        <strain evidence="22">GS115 / ATCC 20864</strain>
    </source>
</reference>
<dbReference type="RefSeq" id="XP_002491095.1">
    <property type="nucleotide sequence ID" value="XM_002491050.1"/>
</dbReference>
<dbReference type="InterPro" id="IPR020850">
    <property type="entry name" value="GED_dom"/>
</dbReference>
<dbReference type="GO" id="GO:0008017">
    <property type="term" value="F:microtubule binding"/>
    <property type="evidence" value="ECO:0007669"/>
    <property type="project" value="TreeGrafter"/>
</dbReference>
<evidence type="ECO:0000256" key="11">
    <source>
        <dbReference type="ARBA" id="ARBA00022989"/>
    </source>
</evidence>
<dbReference type="EMBL" id="FN392320">
    <property type="protein sequence ID" value="CAY68815.1"/>
    <property type="molecule type" value="Genomic_DNA"/>
</dbReference>
<dbReference type="Gene3D" id="3.40.50.300">
    <property type="entry name" value="P-loop containing nucleotide triphosphate hydrolases"/>
    <property type="match status" value="1"/>
</dbReference>
<feature type="domain" description="Dynamin-type G" evidence="20">
    <location>
        <begin position="191"/>
        <end position="461"/>
    </location>
</feature>
<protein>
    <recommendedName>
        <fullName evidence="3">dynamin GTPase</fullName>
        <ecNumber evidence="3">3.6.5.5</ecNumber>
    </recommendedName>
</protein>
<dbReference type="STRING" id="644223.C4QZZ1"/>
<evidence type="ECO:0000313" key="21">
    <source>
        <dbReference type="EMBL" id="CAY68815.1"/>
    </source>
</evidence>
<dbReference type="GO" id="GO:0046872">
    <property type="term" value="F:metal ion binding"/>
    <property type="evidence" value="ECO:0007669"/>
    <property type="project" value="UniProtKB-KW"/>
</dbReference>
<evidence type="ECO:0000256" key="9">
    <source>
        <dbReference type="ARBA" id="ARBA00022842"/>
    </source>
</evidence>
<dbReference type="SUPFAM" id="SSF52540">
    <property type="entry name" value="P-loop containing nucleoside triphosphate hydrolases"/>
    <property type="match status" value="1"/>
</dbReference>
<evidence type="ECO:0000256" key="7">
    <source>
        <dbReference type="ARBA" id="ARBA00022792"/>
    </source>
</evidence>
<comment type="subcellular location">
    <subcellularLocation>
        <location evidence="1">Mitochondrion inner membrane</location>
    </subcellularLocation>
    <subcellularLocation>
        <location evidence="2">Mitochondrion intermembrane space</location>
    </subcellularLocation>
</comment>
<comment type="similarity">
    <text evidence="17">Belongs to the TRAFAC class dynamin-like GTPase superfamily. Dynamin/Fzo/YdjA family.</text>
</comment>
<dbReference type="PANTHER" id="PTHR11566:SF212">
    <property type="entry name" value="DYNAMIN"/>
    <property type="match status" value="1"/>
</dbReference>
<dbReference type="InterPro" id="IPR019762">
    <property type="entry name" value="Dynamin_GTPase_CS"/>
</dbReference>
<keyword evidence="11" id="KW-1133">Transmembrane helix</keyword>
<keyword evidence="4" id="KW-0812">Transmembrane</keyword>
<keyword evidence="15" id="KW-1015">Disulfide bond</keyword>
<dbReference type="Pfam" id="PF00350">
    <property type="entry name" value="Dynamin_N"/>
    <property type="match status" value="1"/>
</dbReference>
<evidence type="ECO:0000256" key="8">
    <source>
        <dbReference type="ARBA" id="ARBA00022801"/>
    </source>
</evidence>
<evidence type="ECO:0000313" key="22">
    <source>
        <dbReference type="Proteomes" id="UP000000314"/>
    </source>
</evidence>
<keyword evidence="12" id="KW-0496">Mitochondrion</keyword>
<evidence type="ECO:0000256" key="14">
    <source>
        <dbReference type="ARBA" id="ARBA00023136"/>
    </source>
</evidence>
<dbReference type="GO" id="GO:0030061">
    <property type="term" value="C:mitochondrial crista"/>
    <property type="evidence" value="ECO:0007669"/>
    <property type="project" value="EnsemblFungi"/>
</dbReference>
<evidence type="ECO:0000259" key="20">
    <source>
        <dbReference type="PROSITE" id="PS51718"/>
    </source>
</evidence>
<evidence type="ECO:0000256" key="3">
    <source>
        <dbReference type="ARBA" id="ARBA00011980"/>
    </source>
</evidence>
<dbReference type="InterPro" id="IPR001401">
    <property type="entry name" value="Dynamin_GTPase"/>
</dbReference>
<dbReference type="GO" id="GO:0031623">
    <property type="term" value="P:receptor internalization"/>
    <property type="evidence" value="ECO:0007669"/>
    <property type="project" value="TreeGrafter"/>
</dbReference>
<accession>C4QZZ1</accession>
<dbReference type="InterPro" id="IPR022812">
    <property type="entry name" value="Dynamin"/>
</dbReference>
<keyword evidence="22" id="KW-1185">Reference proteome</keyword>
<evidence type="ECO:0000256" key="16">
    <source>
        <dbReference type="ARBA" id="ARBA00048040"/>
    </source>
</evidence>
<dbReference type="AlphaFoldDB" id="C4QZZ1"/>
<dbReference type="OrthoDB" id="5061070at2759"/>
<dbReference type="FunFam" id="3.40.50.300:FF:000741">
    <property type="entry name" value="Putative mitochondrial dynamin GTPase"/>
    <property type="match status" value="1"/>
</dbReference>
<feature type="compositionally biased region" description="Acidic residues" evidence="18">
    <location>
        <begin position="138"/>
        <end position="165"/>
    </location>
</feature>
<feature type="region of interest" description="Disordered" evidence="18">
    <location>
        <begin position="133"/>
        <end position="165"/>
    </location>
</feature>
<dbReference type="PROSITE" id="PS51718">
    <property type="entry name" value="G_DYNAMIN_2"/>
    <property type="match status" value="1"/>
</dbReference>
<dbReference type="GO" id="GO:0070300">
    <property type="term" value="F:phosphatidic acid binding"/>
    <property type="evidence" value="ECO:0007669"/>
    <property type="project" value="EnsemblFungi"/>
</dbReference>
<dbReference type="FunCoup" id="C4QZZ1">
    <property type="interactions" value="24"/>
</dbReference>
<dbReference type="GO" id="GO:0097749">
    <property type="term" value="P:membrane tubulation"/>
    <property type="evidence" value="ECO:0007669"/>
    <property type="project" value="EnsemblFungi"/>
</dbReference>
<keyword evidence="10" id="KW-0809">Transit peptide</keyword>
<dbReference type="SMR" id="C4QZZ1"/>
<dbReference type="InterPro" id="IPR027417">
    <property type="entry name" value="P-loop_NTPase"/>
</dbReference>
<dbReference type="InterPro" id="IPR045063">
    <property type="entry name" value="Dynamin_N"/>
</dbReference>
<evidence type="ECO:0000256" key="10">
    <source>
        <dbReference type="ARBA" id="ARBA00022946"/>
    </source>
</evidence>
<keyword evidence="9" id="KW-0460">Magnesium</keyword>
<gene>
    <name evidence="21" type="ordered locus">PAS_chr2-1_0207</name>
</gene>
<evidence type="ECO:0000256" key="2">
    <source>
        <dbReference type="ARBA" id="ARBA00004569"/>
    </source>
</evidence>
<dbReference type="GO" id="GO:0080025">
    <property type="term" value="F:phosphatidylinositol-3,5-bisphosphate binding"/>
    <property type="evidence" value="ECO:0007669"/>
    <property type="project" value="EnsemblFungi"/>
</dbReference>
<evidence type="ECO:0000256" key="1">
    <source>
        <dbReference type="ARBA" id="ARBA00004273"/>
    </source>
</evidence>
<dbReference type="PRINTS" id="PR00195">
    <property type="entry name" value="DYNAMIN"/>
</dbReference>
<dbReference type="GO" id="GO:0000001">
    <property type="term" value="P:mitochondrion inheritance"/>
    <property type="evidence" value="ECO:0007669"/>
    <property type="project" value="EnsemblFungi"/>
</dbReference>
<dbReference type="CDD" id="cd08771">
    <property type="entry name" value="DLP_1"/>
    <property type="match status" value="1"/>
</dbReference>
<keyword evidence="14" id="KW-0472">Membrane</keyword>
<name>C4QZZ1_KOMPG</name>
<evidence type="ECO:0000256" key="12">
    <source>
        <dbReference type="ARBA" id="ARBA00023128"/>
    </source>
</evidence>
<dbReference type="GO" id="GO:0005874">
    <property type="term" value="C:microtubule"/>
    <property type="evidence" value="ECO:0007669"/>
    <property type="project" value="TreeGrafter"/>
</dbReference>
<dbReference type="GO" id="GO:0180020">
    <property type="term" value="F:membrane bending activity"/>
    <property type="evidence" value="ECO:0007669"/>
    <property type="project" value="EnsemblFungi"/>
</dbReference>
<dbReference type="GO" id="GO:0005886">
    <property type="term" value="C:plasma membrane"/>
    <property type="evidence" value="ECO:0007669"/>
    <property type="project" value="TreeGrafter"/>
</dbReference>
<dbReference type="InterPro" id="IPR056495">
    <property type="entry name" value="LIS_MGM1"/>
</dbReference>
<dbReference type="PROSITE" id="PS00410">
    <property type="entry name" value="G_DYNAMIN_1"/>
    <property type="match status" value="1"/>
</dbReference>
<proteinExistence type="inferred from homology"/>
<keyword evidence="5" id="KW-0479">Metal-binding</keyword>
<evidence type="ECO:0000256" key="6">
    <source>
        <dbReference type="ARBA" id="ARBA00022741"/>
    </source>
</evidence>
<evidence type="ECO:0000256" key="17">
    <source>
        <dbReference type="RuleBase" id="RU003932"/>
    </source>
</evidence>
<dbReference type="GO" id="GO:0042407">
    <property type="term" value="P:cristae formation"/>
    <property type="evidence" value="ECO:0007669"/>
    <property type="project" value="EnsemblFungi"/>
</dbReference>
<dbReference type="GO" id="GO:0140523">
    <property type="term" value="F:GTPase-dependent fusogenic activity"/>
    <property type="evidence" value="ECO:0007669"/>
    <property type="project" value="EnsemblFungi"/>
</dbReference>
<evidence type="ECO:0000259" key="19">
    <source>
        <dbReference type="PROSITE" id="PS51388"/>
    </source>
</evidence>
<dbReference type="GO" id="GO:1901612">
    <property type="term" value="F:cardiolipin binding"/>
    <property type="evidence" value="ECO:0007669"/>
    <property type="project" value="EnsemblFungi"/>
</dbReference>
<dbReference type="GO" id="GO:0097002">
    <property type="term" value="C:mitochondrial inner boundary membrane"/>
    <property type="evidence" value="ECO:0007669"/>
    <property type="project" value="EnsemblFungi"/>
</dbReference>
<dbReference type="GO" id="GO:0015886">
    <property type="term" value="P:heme transport"/>
    <property type="evidence" value="ECO:0007669"/>
    <property type="project" value="EnsemblFungi"/>
</dbReference>
<keyword evidence="13 17" id="KW-0342">GTP-binding</keyword>
<dbReference type="HOGENOM" id="CLU_008640_0_1_1"/>
<keyword evidence="8" id="KW-0378">Hydrolase</keyword>
<dbReference type="OMA" id="PLKMGYV"/>
<dbReference type="GO" id="GO:0001786">
    <property type="term" value="F:phosphatidylserine binding"/>
    <property type="evidence" value="ECO:0007669"/>
    <property type="project" value="EnsemblFungi"/>
</dbReference>
<dbReference type="PANTHER" id="PTHR11566">
    <property type="entry name" value="DYNAMIN"/>
    <property type="match status" value="1"/>
</dbReference>
<dbReference type="eggNOG" id="KOG0446">
    <property type="taxonomic scope" value="Eukaryota"/>
</dbReference>
<dbReference type="KEGG" id="ppa:PAS_chr2-1_0207"/>